<reference evidence="2" key="2">
    <citation type="journal article" date="2021" name="PeerJ">
        <title>Extensive microbial diversity within the chicken gut microbiome revealed by metagenomics and culture.</title>
        <authorList>
            <person name="Gilroy R."/>
            <person name="Ravi A."/>
            <person name="Getino M."/>
            <person name="Pursley I."/>
            <person name="Horton D.L."/>
            <person name="Alikhan N.F."/>
            <person name="Baker D."/>
            <person name="Gharbi K."/>
            <person name="Hall N."/>
            <person name="Watson M."/>
            <person name="Adriaenssens E.M."/>
            <person name="Foster-Nyarko E."/>
            <person name="Jarju S."/>
            <person name="Secka A."/>
            <person name="Antonio M."/>
            <person name="Oren A."/>
            <person name="Chaudhuri R.R."/>
            <person name="La Ragione R."/>
            <person name="Hildebrand F."/>
            <person name="Pallen M.J."/>
        </authorList>
    </citation>
    <scope>NUCLEOTIDE SEQUENCE</scope>
    <source>
        <strain evidence="2">ChiBcec15-4380</strain>
    </source>
</reference>
<evidence type="ECO:0000313" key="3">
    <source>
        <dbReference type="Proteomes" id="UP000824239"/>
    </source>
</evidence>
<organism evidence="2 3">
    <name type="scientific">Candidatus Avoscillospira avicola</name>
    <dbReference type="NCBI Taxonomy" id="2840706"/>
    <lineage>
        <taxon>Bacteria</taxon>
        <taxon>Bacillati</taxon>
        <taxon>Bacillota</taxon>
        <taxon>Clostridia</taxon>
        <taxon>Eubacteriales</taxon>
        <taxon>Oscillospiraceae</taxon>
        <taxon>Oscillospiraceae incertae sedis</taxon>
        <taxon>Candidatus Avoscillospira</taxon>
    </lineage>
</organism>
<name>A0A9D1DGM8_9FIRM</name>
<evidence type="ECO:0000256" key="1">
    <source>
        <dbReference type="SAM" id="MobiDB-lite"/>
    </source>
</evidence>
<dbReference type="AlphaFoldDB" id="A0A9D1DGM8"/>
<reference evidence="2" key="1">
    <citation type="submission" date="2020-10" db="EMBL/GenBank/DDBJ databases">
        <authorList>
            <person name="Gilroy R."/>
        </authorList>
    </citation>
    <scope>NUCLEOTIDE SEQUENCE</scope>
    <source>
        <strain evidence="2">ChiBcec15-4380</strain>
    </source>
</reference>
<comment type="caution">
    <text evidence="2">The sequence shown here is derived from an EMBL/GenBank/DDBJ whole genome shotgun (WGS) entry which is preliminary data.</text>
</comment>
<feature type="region of interest" description="Disordered" evidence="1">
    <location>
        <begin position="68"/>
        <end position="97"/>
    </location>
</feature>
<sequence>MIKAIIERSDGEVTVNVEFEGSMTELLSDTTFLARAIAKDLEKQKPGYGRAYLDGLRMGMRLGLFSLELPEDPPAGPCPQGPEGEPGGLEEKENTGG</sequence>
<dbReference type="Proteomes" id="UP000824239">
    <property type="component" value="Unassembled WGS sequence"/>
</dbReference>
<accession>A0A9D1DGM8</accession>
<evidence type="ECO:0000313" key="2">
    <source>
        <dbReference type="EMBL" id="HIR50269.1"/>
    </source>
</evidence>
<dbReference type="EMBL" id="DVHE01000022">
    <property type="protein sequence ID" value="HIR50269.1"/>
    <property type="molecule type" value="Genomic_DNA"/>
</dbReference>
<gene>
    <name evidence="2" type="ORF">IAA53_03125</name>
</gene>
<protein>
    <submittedName>
        <fullName evidence="2">Uncharacterized protein</fullName>
    </submittedName>
</protein>
<proteinExistence type="predicted"/>